<dbReference type="AlphaFoldDB" id="A0A5C6FG00"/>
<evidence type="ECO:0000313" key="3">
    <source>
        <dbReference type="Proteomes" id="UP000318288"/>
    </source>
</evidence>
<organism evidence="2 3">
    <name type="scientific">Rubripirellula tenax</name>
    <dbReference type="NCBI Taxonomy" id="2528015"/>
    <lineage>
        <taxon>Bacteria</taxon>
        <taxon>Pseudomonadati</taxon>
        <taxon>Planctomycetota</taxon>
        <taxon>Planctomycetia</taxon>
        <taxon>Pirellulales</taxon>
        <taxon>Pirellulaceae</taxon>
        <taxon>Rubripirellula</taxon>
    </lineage>
</organism>
<sequence length="31" mass="3531">MFSQMESRLSVPGDGGRYPNDMPRYMALNLP</sequence>
<feature type="region of interest" description="Disordered" evidence="1">
    <location>
        <begin position="1"/>
        <end position="31"/>
    </location>
</feature>
<name>A0A5C6FG00_9BACT</name>
<reference evidence="2 3" key="1">
    <citation type="submission" date="2019-02" db="EMBL/GenBank/DDBJ databases">
        <title>Deep-cultivation of Planctomycetes and their phenomic and genomic characterization uncovers novel biology.</title>
        <authorList>
            <person name="Wiegand S."/>
            <person name="Jogler M."/>
            <person name="Boedeker C."/>
            <person name="Pinto D."/>
            <person name="Vollmers J."/>
            <person name="Rivas-Marin E."/>
            <person name="Kohn T."/>
            <person name="Peeters S.H."/>
            <person name="Heuer A."/>
            <person name="Rast P."/>
            <person name="Oberbeckmann S."/>
            <person name="Bunk B."/>
            <person name="Jeske O."/>
            <person name="Meyerdierks A."/>
            <person name="Storesund J.E."/>
            <person name="Kallscheuer N."/>
            <person name="Luecker S."/>
            <person name="Lage O.M."/>
            <person name="Pohl T."/>
            <person name="Merkel B.J."/>
            <person name="Hornburger P."/>
            <person name="Mueller R.-W."/>
            <person name="Bruemmer F."/>
            <person name="Labrenz M."/>
            <person name="Spormann A.M."/>
            <person name="Op Den Camp H."/>
            <person name="Overmann J."/>
            <person name="Amann R."/>
            <person name="Jetten M.S.M."/>
            <person name="Mascher T."/>
            <person name="Medema M.H."/>
            <person name="Devos D.P."/>
            <person name="Kaster A.-K."/>
            <person name="Ovreas L."/>
            <person name="Rohde M."/>
            <person name="Galperin M.Y."/>
            <person name="Jogler C."/>
        </authorList>
    </citation>
    <scope>NUCLEOTIDE SEQUENCE [LARGE SCALE GENOMIC DNA]</scope>
    <source>
        <strain evidence="2 3">Poly51</strain>
    </source>
</reference>
<keyword evidence="3" id="KW-1185">Reference proteome</keyword>
<dbReference type="EMBL" id="SJPW01000001">
    <property type="protein sequence ID" value="TWU60358.1"/>
    <property type="molecule type" value="Genomic_DNA"/>
</dbReference>
<accession>A0A5C6FG00</accession>
<comment type="caution">
    <text evidence="2">The sequence shown here is derived from an EMBL/GenBank/DDBJ whole genome shotgun (WGS) entry which is preliminary data.</text>
</comment>
<dbReference type="Proteomes" id="UP000318288">
    <property type="component" value="Unassembled WGS sequence"/>
</dbReference>
<evidence type="ECO:0000313" key="2">
    <source>
        <dbReference type="EMBL" id="TWU60358.1"/>
    </source>
</evidence>
<proteinExistence type="predicted"/>
<evidence type="ECO:0000256" key="1">
    <source>
        <dbReference type="SAM" id="MobiDB-lite"/>
    </source>
</evidence>
<protein>
    <submittedName>
        <fullName evidence="2">Uncharacterized protein</fullName>
    </submittedName>
</protein>
<gene>
    <name evidence="2" type="ORF">Poly51_06330</name>
</gene>